<gene>
    <name evidence="2" type="ORF">PG997_002559</name>
</gene>
<comment type="caution">
    <text evidence="2">The sequence shown here is derived from an EMBL/GenBank/DDBJ whole genome shotgun (WGS) entry which is preliminary data.</text>
</comment>
<dbReference type="GeneID" id="92039934"/>
<evidence type="ECO:0000313" key="3">
    <source>
        <dbReference type="Proteomes" id="UP001433268"/>
    </source>
</evidence>
<evidence type="ECO:0000313" key="2">
    <source>
        <dbReference type="EMBL" id="KAK8087598.1"/>
    </source>
</evidence>
<feature type="compositionally biased region" description="Basic and acidic residues" evidence="1">
    <location>
        <begin position="168"/>
        <end position="197"/>
    </location>
</feature>
<keyword evidence="3" id="KW-1185">Reference proteome</keyword>
<dbReference type="RefSeq" id="XP_066670492.1">
    <property type="nucleotide sequence ID" value="XM_066806874.1"/>
</dbReference>
<dbReference type="Proteomes" id="UP001433268">
    <property type="component" value="Unassembled WGS sequence"/>
</dbReference>
<dbReference type="EMBL" id="JAQQWN010000004">
    <property type="protein sequence ID" value="KAK8087598.1"/>
    <property type="molecule type" value="Genomic_DNA"/>
</dbReference>
<evidence type="ECO:0000256" key="1">
    <source>
        <dbReference type="SAM" id="MobiDB-lite"/>
    </source>
</evidence>
<protein>
    <submittedName>
        <fullName evidence="2">Uncharacterized protein</fullName>
    </submittedName>
</protein>
<accession>A0ABR1WWV0</accession>
<sequence>MFPCASSAALSTAATYCQTITASGATATNYPTRAVSACGTTPARYLSACSCGPTCTTATPIPTATPCPAPNPTSGNVLSNSDFECGLAPWKPQIHDPSSASYLLTTAAASAHTGTHAFEVTLHTTLDPARTRRQRAPHVPLRARGAERALPPDFLAALQRPALRVRGRHDQRPAALDRGRDGPRRGQRGDVDGELGRLHACGDGCGAG</sequence>
<reference evidence="2 3" key="1">
    <citation type="submission" date="2023-01" db="EMBL/GenBank/DDBJ databases">
        <title>Analysis of 21 Apiospora genomes using comparative genomics revels a genus with tremendous synthesis potential of carbohydrate active enzymes and secondary metabolites.</title>
        <authorList>
            <person name="Sorensen T."/>
        </authorList>
    </citation>
    <scope>NUCLEOTIDE SEQUENCE [LARGE SCALE GENOMIC DNA]</scope>
    <source>
        <strain evidence="2 3">CBS 114990</strain>
    </source>
</reference>
<feature type="region of interest" description="Disordered" evidence="1">
    <location>
        <begin position="162"/>
        <end position="197"/>
    </location>
</feature>
<proteinExistence type="predicted"/>
<name>A0ABR1WWV0_9PEZI</name>
<organism evidence="2 3">
    <name type="scientific">Apiospora hydei</name>
    <dbReference type="NCBI Taxonomy" id="1337664"/>
    <lineage>
        <taxon>Eukaryota</taxon>
        <taxon>Fungi</taxon>
        <taxon>Dikarya</taxon>
        <taxon>Ascomycota</taxon>
        <taxon>Pezizomycotina</taxon>
        <taxon>Sordariomycetes</taxon>
        <taxon>Xylariomycetidae</taxon>
        <taxon>Amphisphaeriales</taxon>
        <taxon>Apiosporaceae</taxon>
        <taxon>Apiospora</taxon>
    </lineage>
</organism>